<dbReference type="AlphaFoldDB" id="A0A9P5P7Q6"/>
<feature type="compositionally biased region" description="Polar residues" evidence="1">
    <location>
        <begin position="41"/>
        <end position="62"/>
    </location>
</feature>
<feature type="region of interest" description="Disordered" evidence="1">
    <location>
        <begin position="40"/>
        <end position="177"/>
    </location>
</feature>
<comment type="caution">
    <text evidence="2">The sequence shown here is derived from an EMBL/GenBank/DDBJ whole genome shotgun (WGS) entry which is preliminary data.</text>
</comment>
<keyword evidence="3" id="KW-1185">Reference proteome</keyword>
<feature type="compositionally biased region" description="Polar residues" evidence="1">
    <location>
        <begin position="119"/>
        <end position="129"/>
    </location>
</feature>
<name>A0A9P5P7Q6_9AGAR</name>
<gene>
    <name evidence="2" type="ORF">BDP27DRAFT_1371099</name>
</gene>
<feature type="compositionally biased region" description="Polar residues" evidence="1">
    <location>
        <begin position="158"/>
        <end position="172"/>
    </location>
</feature>
<feature type="compositionally biased region" description="Polar residues" evidence="1">
    <location>
        <begin position="96"/>
        <end position="109"/>
    </location>
</feature>
<organism evidence="2 3">
    <name type="scientific">Rhodocollybia butyracea</name>
    <dbReference type="NCBI Taxonomy" id="206335"/>
    <lineage>
        <taxon>Eukaryota</taxon>
        <taxon>Fungi</taxon>
        <taxon>Dikarya</taxon>
        <taxon>Basidiomycota</taxon>
        <taxon>Agaricomycotina</taxon>
        <taxon>Agaricomycetes</taxon>
        <taxon>Agaricomycetidae</taxon>
        <taxon>Agaricales</taxon>
        <taxon>Marasmiineae</taxon>
        <taxon>Omphalotaceae</taxon>
        <taxon>Rhodocollybia</taxon>
    </lineage>
</organism>
<dbReference type="Proteomes" id="UP000772434">
    <property type="component" value="Unassembled WGS sequence"/>
</dbReference>
<accession>A0A9P5P7Q6</accession>
<dbReference type="EMBL" id="JADNRY010000278">
    <property type="protein sequence ID" value="KAF9059811.1"/>
    <property type="molecule type" value="Genomic_DNA"/>
</dbReference>
<protein>
    <submittedName>
        <fullName evidence="2">Uncharacterized protein</fullName>
    </submittedName>
</protein>
<feature type="region of interest" description="Disordered" evidence="1">
    <location>
        <begin position="231"/>
        <end position="255"/>
    </location>
</feature>
<reference evidence="2" key="1">
    <citation type="submission" date="2020-11" db="EMBL/GenBank/DDBJ databases">
        <authorList>
            <consortium name="DOE Joint Genome Institute"/>
            <person name="Ahrendt S."/>
            <person name="Riley R."/>
            <person name="Andreopoulos W."/>
            <person name="Labutti K."/>
            <person name="Pangilinan J."/>
            <person name="Ruiz-Duenas F.J."/>
            <person name="Barrasa J.M."/>
            <person name="Sanchez-Garcia M."/>
            <person name="Camarero S."/>
            <person name="Miyauchi S."/>
            <person name="Serrano A."/>
            <person name="Linde D."/>
            <person name="Babiker R."/>
            <person name="Drula E."/>
            <person name="Ayuso-Fernandez I."/>
            <person name="Pacheco R."/>
            <person name="Padilla G."/>
            <person name="Ferreira P."/>
            <person name="Barriuso J."/>
            <person name="Kellner H."/>
            <person name="Castanera R."/>
            <person name="Alfaro M."/>
            <person name="Ramirez L."/>
            <person name="Pisabarro A.G."/>
            <person name="Kuo A."/>
            <person name="Tritt A."/>
            <person name="Lipzen A."/>
            <person name="He G."/>
            <person name="Yan M."/>
            <person name="Ng V."/>
            <person name="Cullen D."/>
            <person name="Martin F."/>
            <person name="Rosso M.-N."/>
            <person name="Henrissat B."/>
            <person name="Hibbett D."/>
            <person name="Martinez A.T."/>
            <person name="Grigoriev I.V."/>
        </authorList>
    </citation>
    <scope>NUCLEOTIDE SEQUENCE</scope>
    <source>
        <strain evidence="2">AH 40177</strain>
    </source>
</reference>
<evidence type="ECO:0000313" key="2">
    <source>
        <dbReference type="EMBL" id="KAF9059811.1"/>
    </source>
</evidence>
<proteinExistence type="predicted"/>
<evidence type="ECO:0000256" key="1">
    <source>
        <dbReference type="SAM" id="MobiDB-lite"/>
    </source>
</evidence>
<feature type="compositionally biased region" description="Basic and acidic residues" evidence="1">
    <location>
        <begin position="141"/>
        <end position="152"/>
    </location>
</feature>
<sequence length="255" mass="27964">MSCFTHSCPAISKPLAQRNVQVLTHESLVKVQKNKVPSALLSEQQSDSSQAFNLLNSETRGNSPFTTPPDTPTTSTSFGRQMEDGGQAPIAPWSLDTESVPAQESQPSLSEPKIDESLFTESRSPSPQGVQAEGAGSPELDTDKEIKDELWETIRPMQHSTTMDRSTSIFRSSSEKSYVEAKPRAQLLTNQKKTKTLAKLPTNKKDLKGKQCTVKGEEFILSLDEMLKAPEAKREGKGVAYHASGQKVRSDSKRA</sequence>
<evidence type="ECO:0000313" key="3">
    <source>
        <dbReference type="Proteomes" id="UP000772434"/>
    </source>
</evidence>